<gene>
    <name evidence="7" type="ORF">CR194_05965</name>
</gene>
<evidence type="ECO:0000256" key="1">
    <source>
        <dbReference type="ARBA" id="ARBA00004167"/>
    </source>
</evidence>
<proteinExistence type="inferred from homology"/>
<dbReference type="InterPro" id="IPR010070">
    <property type="entry name" value="YjcZ-like"/>
</dbReference>
<evidence type="ECO:0000256" key="6">
    <source>
        <dbReference type="SAM" id="Phobius"/>
    </source>
</evidence>
<dbReference type="NCBIfam" id="TIGR01732">
    <property type="entry name" value="tiny_TM_bacill"/>
    <property type="match status" value="1"/>
</dbReference>
<evidence type="ECO:0008006" key="9">
    <source>
        <dbReference type="Google" id="ProtNLM"/>
    </source>
</evidence>
<keyword evidence="8" id="KW-1185">Reference proteome</keyword>
<reference evidence="7 8" key="1">
    <citation type="submission" date="2017-10" db="EMBL/GenBank/DDBJ databases">
        <title>Bacillus sp. nov., a halophilic bacterium isolated from a Keqin Lake.</title>
        <authorList>
            <person name="Wang H."/>
        </authorList>
    </citation>
    <scope>NUCLEOTIDE SEQUENCE [LARGE SCALE GENOMIC DNA]</scope>
    <source>
        <strain evidence="7 8">KQ-12</strain>
    </source>
</reference>
<evidence type="ECO:0000256" key="3">
    <source>
        <dbReference type="ARBA" id="ARBA00022692"/>
    </source>
</evidence>
<dbReference type="Proteomes" id="UP000248214">
    <property type="component" value="Unassembled WGS sequence"/>
</dbReference>
<name>A0A323TL50_9BACI</name>
<keyword evidence="4 6" id="KW-1133">Transmembrane helix</keyword>
<dbReference type="GO" id="GO:0016020">
    <property type="term" value="C:membrane"/>
    <property type="evidence" value="ECO:0007669"/>
    <property type="project" value="UniProtKB-SubCell"/>
</dbReference>
<dbReference type="AlphaFoldDB" id="A0A323TL50"/>
<keyword evidence="5 6" id="KW-0472">Membrane</keyword>
<dbReference type="EMBL" id="PDOD01000001">
    <property type="protein sequence ID" value="PYZ95360.1"/>
    <property type="molecule type" value="Genomic_DNA"/>
</dbReference>
<evidence type="ECO:0000256" key="4">
    <source>
        <dbReference type="ARBA" id="ARBA00022989"/>
    </source>
</evidence>
<accession>A0A323TL50</accession>
<organism evidence="7 8">
    <name type="scientific">Salipaludibacillus keqinensis</name>
    <dbReference type="NCBI Taxonomy" id="2045207"/>
    <lineage>
        <taxon>Bacteria</taxon>
        <taxon>Bacillati</taxon>
        <taxon>Bacillota</taxon>
        <taxon>Bacilli</taxon>
        <taxon>Bacillales</taxon>
        <taxon>Bacillaceae</taxon>
    </lineage>
</organism>
<keyword evidence="3 6" id="KW-0812">Transmembrane</keyword>
<evidence type="ECO:0000256" key="2">
    <source>
        <dbReference type="ARBA" id="ARBA00010221"/>
    </source>
</evidence>
<comment type="similarity">
    <text evidence="2">Belongs to the SscA family.</text>
</comment>
<dbReference type="Pfam" id="PF09680">
    <property type="entry name" value="YjcZ_2"/>
    <property type="match status" value="1"/>
</dbReference>
<evidence type="ECO:0000313" key="7">
    <source>
        <dbReference type="EMBL" id="PYZ95360.1"/>
    </source>
</evidence>
<feature type="transmembrane region" description="Helical" evidence="6">
    <location>
        <begin position="6"/>
        <end position="21"/>
    </location>
</feature>
<evidence type="ECO:0000313" key="8">
    <source>
        <dbReference type="Proteomes" id="UP000248214"/>
    </source>
</evidence>
<comment type="caution">
    <text evidence="7">The sequence shown here is derived from an EMBL/GenBank/DDBJ whole genome shotgun (WGS) entry which is preliminary data.</text>
</comment>
<protein>
    <recommendedName>
        <fullName evidence="9">Sporulation protein YjcZ</fullName>
    </recommendedName>
</protein>
<sequence length="22" mass="2526">MTFILIVVMFVLLIIVGLSYIK</sequence>
<comment type="subcellular location">
    <subcellularLocation>
        <location evidence="1">Membrane</location>
        <topology evidence="1">Single-pass membrane protein</topology>
    </subcellularLocation>
</comment>
<evidence type="ECO:0000256" key="5">
    <source>
        <dbReference type="ARBA" id="ARBA00023136"/>
    </source>
</evidence>